<sequence>MTSVRPIVDHEPSSLARLSVGVAQADITPPVGISSNPWGKSTSAISTGVHRPLMAVAMCMKGVSDKFIVTLDLGWIGCHECDVVKFRGRVVNELGVSLDDLLVNLSQTHKGPPMCVHEALREGKELVPSFIEKVISTVIEICKKARKGVELADITWAYGKCDLGTVRDLPIGDTDYVGYNPELTPDDTLVVGRVTNISGKHLATLVNYGCHPTSVGWESSLISPDYIGRARELVETATDAPMLFLLGACGNVAPRRQYSGDISIADSNGEMLGYSTLATLTRMVPPATELAFTEIIKSGSNLAGWEPRPVNPNTTLNTTRVDAVLKHKELLDEKQMRDLWTTMTATEEFLKFRIRKQFEMRIDYVKPGGVVHHPVWFWQLGDALVIAHCGEAYLEMAQELRRRHPAVVILFLDMTNGPGYIYVPTKSAYERNAYQASQTLLAPGGFEDLLEIIDQQIVKLGLN</sequence>
<evidence type="ECO:0000313" key="2">
    <source>
        <dbReference type="EMBL" id="CAB5020992.1"/>
    </source>
</evidence>
<accession>A0A6J7GDH0</accession>
<protein>
    <submittedName>
        <fullName evidence="1">Unannotated protein</fullName>
    </submittedName>
</protein>
<evidence type="ECO:0000313" key="1">
    <source>
        <dbReference type="EMBL" id="CAB4906242.1"/>
    </source>
</evidence>
<dbReference type="EMBL" id="CAFBPP010000040">
    <property type="protein sequence ID" value="CAB5020992.1"/>
    <property type="molecule type" value="Genomic_DNA"/>
</dbReference>
<gene>
    <name evidence="1" type="ORF">UFOPK3587_00788</name>
    <name evidence="2" type="ORF">UFOPK4114_00838</name>
</gene>
<dbReference type="EMBL" id="CAFBMN010000042">
    <property type="protein sequence ID" value="CAB4906242.1"/>
    <property type="molecule type" value="Genomic_DNA"/>
</dbReference>
<dbReference type="AlphaFoldDB" id="A0A6J7GDH0"/>
<proteinExistence type="predicted"/>
<organism evidence="1">
    <name type="scientific">freshwater metagenome</name>
    <dbReference type="NCBI Taxonomy" id="449393"/>
    <lineage>
        <taxon>unclassified sequences</taxon>
        <taxon>metagenomes</taxon>
        <taxon>ecological metagenomes</taxon>
    </lineage>
</organism>
<name>A0A6J7GDH0_9ZZZZ</name>
<reference evidence="1" key="1">
    <citation type="submission" date="2020-05" db="EMBL/GenBank/DDBJ databases">
        <authorList>
            <person name="Chiriac C."/>
            <person name="Salcher M."/>
            <person name="Ghai R."/>
            <person name="Kavagutti S V."/>
        </authorList>
    </citation>
    <scope>NUCLEOTIDE SEQUENCE</scope>
</reference>